<evidence type="ECO:0000256" key="12">
    <source>
        <dbReference type="SAM" id="SignalP"/>
    </source>
</evidence>
<keyword evidence="8" id="KW-0130">Cell adhesion</keyword>
<evidence type="ECO:0000256" key="6">
    <source>
        <dbReference type="ARBA" id="ARBA00022729"/>
    </source>
</evidence>
<dbReference type="SMART" id="SM00131">
    <property type="entry name" value="KU"/>
    <property type="match status" value="1"/>
</dbReference>
<gene>
    <name evidence="16" type="primary">CSON008834</name>
</gene>
<dbReference type="InterPro" id="IPR036383">
    <property type="entry name" value="TSP1_rpt_sf"/>
</dbReference>
<dbReference type="InterPro" id="IPR036880">
    <property type="entry name" value="Kunitz_BPTI_sf"/>
</dbReference>
<protein>
    <recommendedName>
        <fullName evidence="2">Spondin-1</fullName>
    </recommendedName>
    <alternativeName>
        <fullName evidence="11">F-spondin</fullName>
    </alternativeName>
</protein>
<feature type="chain" id="PRO_5033778055" description="Spondin-1" evidence="12">
    <location>
        <begin position="24"/>
        <end position="757"/>
    </location>
</feature>
<dbReference type="Pfam" id="PF00090">
    <property type="entry name" value="TSP_1"/>
    <property type="match status" value="3"/>
</dbReference>
<dbReference type="SUPFAM" id="SSF57362">
    <property type="entry name" value="BPTI-like"/>
    <property type="match status" value="1"/>
</dbReference>
<dbReference type="InterPro" id="IPR051418">
    <property type="entry name" value="Spondin/Thrombospondin_T1"/>
</dbReference>
<dbReference type="CDD" id="cd08544">
    <property type="entry name" value="Reeler"/>
    <property type="match status" value="1"/>
</dbReference>
<keyword evidence="9" id="KW-1015">Disulfide bond</keyword>
<dbReference type="InterPro" id="IPR009465">
    <property type="entry name" value="Spondin_N"/>
</dbReference>
<dbReference type="PROSITE" id="PS51019">
    <property type="entry name" value="REELIN"/>
    <property type="match status" value="1"/>
</dbReference>
<evidence type="ECO:0000256" key="11">
    <source>
        <dbReference type="ARBA" id="ARBA00030964"/>
    </source>
</evidence>
<comment type="subcellular location">
    <subcellularLocation>
        <location evidence="1">Secreted</location>
        <location evidence="1">Extracellular space</location>
        <location evidence="1">Extracellular matrix</location>
    </subcellularLocation>
</comment>
<dbReference type="InterPro" id="IPR042307">
    <property type="entry name" value="Reeler_sf"/>
</dbReference>
<feature type="domain" description="Spondin" evidence="15">
    <location>
        <begin position="183"/>
        <end position="373"/>
    </location>
</feature>
<reference evidence="16" key="1">
    <citation type="submission" date="2018-04" db="EMBL/GenBank/DDBJ databases">
        <authorList>
            <person name="Go L.Y."/>
            <person name="Mitchell J.A."/>
        </authorList>
    </citation>
    <scope>NUCLEOTIDE SEQUENCE</scope>
    <source>
        <tissue evidence="16">Whole organism</tissue>
    </source>
</reference>
<dbReference type="EMBL" id="UFQS01000339">
    <property type="protein sequence ID" value="SSX02993.1"/>
    <property type="molecule type" value="Genomic_DNA"/>
</dbReference>
<dbReference type="Gene3D" id="4.10.410.10">
    <property type="entry name" value="Pancreatic trypsin inhibitor Kunitz domain"/>
    <property type="match status" value="1"/>
</dbReference>
<evidence type="ECO:0000256" key="2">
    <source>
        <dbReference type="ARBA" id="ARBA00019594"/>
    </source>
</evidence>
<proteinExistence type="predicted"/>
<dbReference type="SMART" id="SM00209">
    <property type="entry name" value="TSP1"/>
    <property type="match status" value="4"/>
</dbReference>
<evidence type="ECO:0000259" key="15">
    <source>
        <dbReference type="PROSITE" id="PS51020"/>
    </source>
</evidence>
<dbReference type="InterPro" id="IPR002223">
    <property type="entry name" value="Kunitz_BPTI"/>
</dbReference>
<dbReference type="NCBIfam" id="NF038123">
    <property type="entry name" value="NF038123_dom"/>
    <property type="match status" value="1"/>
</dbReference>
<dbReference type="Pfam" id="PF06468">
    <property type="entry name" value="Spond_N"/>
    <property type="match status" value="1"/>
</dbReference>
<dbReference type="InterPro" id="IPR044004">
    <property type="entry name" value="TSP1_spondin_dom"/>
</dbReference>
<dbReference type="SUPFAM" id="SSF82895">
    <property type="entry name" value="TSP-1 type 1 repeat"/>
    <property type="match status" value="4"/>
</dbReference>
<evidence type="ECO:0000259" key="14">
    <source>
        <dbReference type="PROSITE" id="PS51019"/>
    </source>
</evidence>
<evidence type="ECO:0000256" key="8">
    <source>
        <dbReference type="ARBA" id="ARBA00022889"/>
    </source>
</evidence>
<keyword evidence="4" id="KW-0272">Extracellular matrix</keyword>
<dbReference type="EMBL" id="UFQT01000339">
    <property type="protein sequence ID" value="SSX23360.1"/>
    <property type="molecule type" value="Genomic_DNA"/>
</dbReference>
<dbReference type="Gene3D" id="2.60.40.2130">
    <property type="entry name" value="F-spondin domain"/>
    <property type="match status" value="1"/>
</dbReference>
<dbReference type="PROSITE" id="PS51020">
    <property type="entry name" value="SPONDIN"/>
    <property type="match status" value="1"/>
</dbReference>
<dbReference type="GO" id="GO:0007155">
    <property type="term" value="P:cell adhesion"/>
    <property type="evidence" value="ECO:0007669"/>
    <property type="project" value="UniProtKB-KW"/>
</dbReference>
<dbReference type="PROSITE" id="PS00280">
    <property type="entry name" value="BPTI_KUNITZ_1"/>
    <property type="match status" value="1"/>
</dbReference>
<keyword evidence="7" id="KW-0677">Repeat</keyword>
<dbReference type="GO" id="GO:0046872">
    <property type="term" value="F:metal ion binding"/>
    <property type="evidence" value="ECO:0007669"/>
    <property type="project" value="UniProtKB-KW"/>
</dbReference>
<dbReference type="PROSITE" id="PS50279">
    <property type="entry name" value="BPTI_KUNITZ_2"/>
    <property type="match status" value="1"/>
</dbReference>
<dbReference type="PROSITE" id="PS50092">
    <property type="entry name" value="TSP1"/>
    <property type="match status" value="4"/>
</dbReference>
<dbReference type="PANTHER" id="PTHR11311">
    <property type="entry name" value="SPONDIN"/>
    <property type="match status" value="1"/>
</dbReference>
<keyword evidence="10" id="KW-0325">Glycoprotein</keyword>
<dbReference type="GO" id="GO:0031012">
    <property type="term" value="C:extracellular matrix"/>
    <property type="evidence" value="ECO:0007669"/>
    <property type="project" value="TreeGrafter"/>
</dbReference>
<evidence type="ECO:0000256" key="3">
    <source>
        <dbReference type="ARBA" id="ARBA00022525"/>
    </source>
</evidence>
<dbReference type="OMA" id="CVIFTAM"/>
<dbReference type="Pfam" id="PF19028">
    <property type="entry name" value="TSP1_spondin"/>
    <property type="match status" value="1"/>
</dbReference>
<dbReference type="PANTHER" id="PTHR11311:SF23">
    <property type="entry name" value="SPONDIN-1"/>
    <property type="match status" value="1"/>
</dbReference>
<evidence type="ECO:0000256" key="5">
    <source>
        <dbReference type="ARBA" id="ARBA00022723"/>
    </source>
</evidence>
<evidence type="ECO:0000256" key="9">
    <source>
        <dbReference type="ARBA" id="ARBA00023157"/>
    </source>
</evidence>
<dbReference type="FunFam" id="2.60.40.2130:FF:000002">
    <property type="entry name" value="Putative Spondin-1"/>
    <property type="match status" value="1"/>
</dbReference>
<dbReference type="InterPro" id="IPR002861">
    <property type="entry name" value="Reeler_dom"/>
</dbReference>
<feature type="domain" description="Reelin" evidence="14">
    <location>
        <begin position="9"/>
        <end position="186"/>
    </location>
</feature>
<evidence type="ECO:0000256" key="4">
    <source>
        <dbReference type="ARBA" id="ARBA00022530"/>
    </source>
</evidence>
<evidence type="ECO:0000256" key="1">
    <source>
        <dbReference type="ARBA" id="ARBA00004498"/>
    </source>
</evidence>
<evidence type="ECO:0000256" key="10">
    <source>
        <dbReference type="ARBA" id="ARBA00023180"/>
    </source>
</evidence>
<dbReference type="FunFam" id="2.60.40.4060:FF:000004">
    <property type="entry name" value="Fat-spondin"/>
    <property type="match status" value="1"/>
</dbReference>
<keyword evidence="6 12" id="KW-0732">Signal</keyword>
<keyword evidence="3" id="KW-0964">Secreted</keyword>
<evidence type="ECO:0000256" key="7">
    <source>
        <dbReference type="ARBA" id="ARBA00022737"/>
    </source>
</evidence>
<sequence>MLFASLPRLSIFLILILVPIILACDKRPTFEDLKPKRRGDNGYKLFIGGNPKGYEPGKIYNIFLLGQRSHEKIQQFTHFTLTARAARGPSRKAHTSIASPRRIGRFQLFSDSLTKFNENCVNTVSEADDFPKTEIQVLWVAPATGSGCVSLSAMVFESLNSWYSDDGELTKVICEAKPEDKEKKYECCACDEAKYNFVFEGIWSNETHPKDFPFAVWLTHFSDVIGASHDTDFSFWGENHLATDGFRSLAEWGSPRSLEQELRGKAPRLKTLIKAAGLWYPHVNTNTSSQFRVDRKHHKVSMVSMFGPSPDWVVGVSGLNLCKTDCSWEESLDIDLYPWDAGTDNGISYMSPNSETQPREKMRPITTMYPEDPRAPFYNPKSDKMIPLAKLYIRREKLVPKSCDDDFLLSQILDESENTEDNVRAECETTNYGAWTPCSVTCGKGIRMRTRAYRNPRLAEQSQCDRQLVSKEMCVADIPECEGDHEIDLESINKVAATQDNEGEGVGVCRTTKWSEWSECSASCGIGISMRTRTFIDHQGRKKCPHITIVEKEKCMKPDCSITNMEAPDPMCPTTIWSDWSPCSVSCGKGVQIRSRLLLVEPSLKDVCSQRMSLNEQRPCAEQADCSLSPEEAAEICQMAPETGPCRSEYVRYAFDSQSKSCIGFTYGGCRGNKNNFLTYDDCMDTCNNVTMQYDVTKLPVDCVLSDWSSWTSCSVTCGTGRSEKYRDILRHAENGGQPCPPKRIVKRRRCYAPPCQ</sequence>
<dbReference type="Gene3D" id="2.60.40.4060">
    <property type="entry name" value="Reeler domain"/>
    <property type="match status" value="1"/>
</dbReference>
<dbReference type="Gene3D" id="2.20.100.10">
    <property type="entry name" value="Thrombospondin type-1 (TSP1) repeat"/>
    <property type="match status" value="4"/>
</dbReference>
<evidence type="ECO:0000313" key="16">
    <source>
        <dbReference type="EMBL" id="SSX02993.1"/>
    </source>
</evidence>
<feature type="domain" description="BPTI/Kunitz inhibitor" evidence="13">
    <location>
        <begin position="637"/>
        <end position="687"/>
    </location>
</feature>
<dbReference type="FunFam" id="2.20.100.10:FF:000150">
    <property type="entry name" value="GM21753"/>
    <property type="match status" value="1"/>
</dbReference>
<dbReference type="InterPro" id="IPR020901">
    <property type="entry name" value="Prtase_inh_Kunz-CS"/>
</dbReference>
<dbReference type="CDD" id="cd00109">
    <property type="entry name" value="Kunitz-type"/>
    <property type="match status" value="1"/>
</dbReference>
<dbReference type="AlphaFoldDB" id="A0A336KJF1"/>
<name>A0A336KJF1_CULSO</name>
<dbReference type="Pfam" id="PF02014">
    <property type="entry name" value="Reeler"/>
    <property type="match status" value="1"/>
</dbReference>
<dbReference type="InterPro" id="IPR038678">
    <property type="entry name" value="Spondin_N_sf"/>
</dbReference>
<evidence type="ECO:0000313" key="17">
    <source>
        <dbReference type="EMBL" id="SSX23360.1"/>
    </source>
</evidence>
<feature type="signal peptide" evidence="12">
    <location>
        <begin position="1"/>
        <end position="23"/>
    </location>
</feature>
<dbReference type="InterPro" id="IPR000884">
    <property type="entry name" value="TSP1_rpt"/>
</dbReference>
<reference evidence="17" key="2">
    <citation type="submission" date="2018-07" db="EMBL/GenBank/DDBJ databases">
        <authorList>
            <person name="Quirk P.G."/>
            <person name="Krulwich T.A."/>
        </authorList>
    </citation>
    <scope>NUCLEOTIDE SEQUENCE</scope>
</reference>
<dbReference type="GO" id="GO:0004867">
    <property type="term" value="F:serine-type endopeptidase inhibitor activity"/>
    <property type="evidence" value="ECO:0007669"/>
    <property type="project" value="InterPro"/>
</dbReference>
<organism evidence="16">
    <name type="scientific">Culicoides sonorensis</name>
    <name type="common">Biting midge</name>
    <dbReference type="NCBI Taxonomy" id="179676"/>
    <lineage>
        <taxon>Eukaryota</taxon>
        <taxon>Metazoa</taxon>
        <taxon>Ecdysozoa</taxon>
        <taxon>Arthropoda</taxon>
        <taxon>Hexapoda</taxon>
        <taxon>Insecta</taxon>
        <taxon>Pterygota</taxon>
        <taxon>Neoptera</taxon>
        <taxon>Endopterygota</taxon>
        <taxon>Diptera</taxon>
        <taxon>Nematocera</taxon>
        <taxon>Chironomoidea</taxon>
        <taxon>Ceratopogonidae</taxon>
        <taxon>Ceratopogoninae</taxon>
        <taxon>Culicoides</taxon>
        <taxon>Monoculicoides</taxon>
    </lineage>
</organism>
<dbReference type="PRINTS" id="PR00759">
    <property type="entry name" value="BASICPTASE"/>
</dbReference>
<accession>A0A336KJF1</accession>
<keyword evidence="5" id="KW-0479">Metal-binding</keyword>
<evidence type="ECO:0000259" key="13">
    <source>
        <dbReference type="PROSITE" id="PS50279"/>
    </source>
</evidence>
<dbReference type="Pfam" id="PF00014">
    <property type="entry name" value="Kunitz_BPTI"/>
    <property type="match status" value="1"/>
</dbReference>
<dbReference type="VEuPathDB" id="VectorBase:CSON008834"/>